<dbReference type="Proteomes" id="UP001066276">
    <property type="component" value="Chromosome 6"/>
</dbReference>
<gene>
    <name evidence="2" type="ORF">NDU88_001265</name>
</gene>
<feature type="chain" id="PRO_5043540961" description="SEA domain-containing protein" evidence="1">
    <location>
        <begin position="32"/>
        <end position="250"/>
    </location>
</feature>
<dbReference type="AlphaFoldDB" id="A0AAV7Q3H0"/>
<evidence type="ECO:0000313" key="2">
    <source>
        <dbReference type="EMBL" id="KAJ1134819.1"/>
    </source>
</evidence>
<organism evidence="2 3">
    <name type="scientific">Pleurodeles waltl</name>
    <name type="common">Iberian ribbed newt</name>
    <dbReference type="NCBI Taxonomy" id="8319"/>
    <lineage>
        <taxon>Eukaryota</taxon>
        <taxon>Metazoa</taxon>
        <taxon>Chordata</taxon>
        <taxon>Craniata</taxon>
        <taxon>Vertebrata</taxon>
        <taxon>Euteleostomi</taxon>
        <taxon>Amphibia</taxon>
        <taxon>Batrachia</taxon>
        <taxon>Caudata</taxon>
        <taxon>Salamandroidea</taxon>
        <taxon>Salamandridae</taxon>
        <taxon>Pleurodelinae</taxon>
        <taxon>Pleurodeles</taxon>
    </lineage>
</organism>
<reference evidence="2" key="1">
    <citation type="journal article" date="2022" name="bioRxiv">
        <title>Sequencing and chromosome-scale assembly of the giantPleurodeles waltlgenome.</title>
        <authorList>
            <person name="Brown T."/>
            <person name="Elewa A."/>
            <person name="Iarovenko S."/>
            <person name="Subramanian E."/>
            <person name="Araus A.J."/>
            <person name="Petzold A."/>
            <person name="Susuki M."/>
            <person name="Suzuki K.-i.T."/>
            <person name="Hayashi T."/>
            <person name="Toyoda A."/>
            <person name="Oliveira C."/>
            <person name="Osipova E."/>
            <person name="Leigh N.D."/>
            <person name="Simon A."/>
            <person name="Yun M.H."/>
        </authorList>
    </citation>
    <scope>NUCLEOTIDE SEQUENCE</scope>
    <source>
        <strain evidence="2">20211129_DDA</strain>
        <tissue evidence="2">Liver</tissue>
    </source>
</reference>
<protein>
    <recommendedName>
        <fullName evidence="4">SEA domain-containing protein</fullName>
    </recommendedName>
</protein>
<comment type="caution">
    <text evidence="2">The sequence shown here is derived from an EMBL/GenBank/DDBJ whole genome shotgun (WGS) entry which is preliminary data.</text>
</comment>
<name>A0AAV7Q3H0_PLEWA</name>
<keyword evidence="1" id="KW-0732">Signal</keyword>
<evidence type="ECO:0000256" key="1">
    <source>
        <dbReference type="SAM" id="SignalP"/>
    </source>
</evidence>
<feature type="signal peptide" evidence="1">
    <location>
        <begin position="1"/>
        <end position="31"/>
    </location>
</feature>
<dbReference type="EMBL" id="JANPWB010000010">
    <property type="protein sequence ID" value="KAJ1134819.1"/>
    <property type="molecule type" value="Genomic_DNA"/>
</dbReference>
<proteinExistence type="predicted"/>
<accession>A0AAV7Q3H0</accession>
<evidence type="ECO:0008006" key="4">
    <source>
        <dbReference type="Google" id="ProtNLM"/>
    </source>
</evidence>
<evidence type="ECO:0000313" key="3">
    <source>
        <dbReference type="Proteomes" id="UP001066276"/>
    </source>
</evidence>
<keyword evidence="3" id="KW-1185">Reference proteome</keyword>
<sequence>MRVAASSADLRLKMPLAGCLLLFGTVSMVVSQNATETTSVTPATTTLVANSTSPELKINGASTDIAAINTERTTTGTTSETLKVDNTTETAMLSTIVESTSLTTIAGSTTLSTVGGTTALSSEVVSTPPSTTADDTSLGPLIEFTTENPTVGNATVSTEMLEPVQNNSTIAPNLFTNATGIPFTTGAPIVSGRAVVNVAFQSIGLIDFNNQLTVQAMLQKACTILEHRFPSSGAQVYIQQFRAGLGCVPL</sequence>